<feature type="transmembrane region" description="Helical" evidence="6">
    <location>
        <begin position="480"/>
        <end position="505"/>
    </location>
</feature>
<feature type="transmembrane region" description="Helical" evidence="6">
    <location>
        <begin position="179"/>
        <end position="201"/>
    </location>
</feature>
<dbReference type="Pfam" id="PF07690">
    <property type="entry name" value="MFS_1"/>
    <property type="match status" value="1"/>
</dbReference>
<dbReference type="PROSITE" id="PS50850">
    <property type="entry name" value="MFS"/>
    <property type="match status" value="1"/>
</dbReference>
<dbReference type="OrthoDB" id="9986881at2759"/>
<keyword evidence="4 6" id="KW-0472">Membrane</keyword>
<organism evidence="8 9">
    <name type="scientific">Naganishia liquefaciens</name>
    <dbReference type="NCBI Taxonomy" id="104408"/>
    <lineage>
        <taxon>Eukaryota</taxon>
        <taxon>Fungi</taxon>
        <taxon>Dikarya</taxon>
        <taxon>Basidiomycota</taxon>
        <taxon>Agaricomycotina</taxon>
        <taxon>Tremellomycetes</taxon>
        <taxon>Filobasidiales</taxon>
        <taxon>Filobasidiaceae</taxon>
        <taxon>Naganishia</taxon>
    </lineage>
</organism>
<feature type="transmembrane region" description="Helical" evidence="6">
    <location>
        <begin position="451"/>
        <end position="473"/>
    </location>
</feature>
<dbReference type="GO" id="GO:0005886">
    <property type="term" value="C:plasma membrane"/>
    <property type="evidence" value="ECO:0007669"/>
    <property type="project" value="TreeGrafter"/>
</dbReference>
<dbReference type="CDD" id="cd17323">
    <property type="entry name" value="MFS_Tpo1_MDR_like"/>
    <property type="match status" value="1"/>
</dbReference>
<dbReference type="GO" id="GO:0022857">
    <property type="term" value="F:transmembrane transporter activity"/>
    <property type="evidence" value="ECO:0007669"/>
    <property type="project" value="InterPro"/>
</dbReference>
<protein>
    <recommendedName>
        <fullName evidence="7">Major facilitator superfamily (MFS) profile domain-containing protein</fullName>
    </recommendedName>
</protein>
<sequence length="572" mass="62406">MSAQPSATSTLHDGEPSHPHSPVMEKATKKLACPEDSTEVTTTTEKQALPVDDGRDHTLRKRPWRRYVTPWSEIVSHPYAGSGTDEDPYLVDWLPSDHENPMTWKPRYKWTVMLIAAVATLAVSMASSTLSAATGSIRESFPGYHIDAYVMVTSGFVLGFVLGPLMWAPAGEVSGRRNLFIGTYIIFTIFNGAVCASQNIWTLIILRFLAGTAGSSPLTNAGGTVADLFSAKQRGLGMAIFAAAPFLGPAVGPICGGFLGETGGWRWVGALIALFSGLLTVIGALFFPETYPVVLLRRRAALLSKVTGRKYIYKADKGKNIDLKSLYSEALSRPWQLLFKEPIVFLLSLYMAIVYATLYMLFAAFPIVFQQERGWSPGIGGLSFLGVLVGFMLALAYIIFFENPRYARNVNANGGWLAPEARLPPAIIGGVLLPIGLFSFAWTASPASIHWIAPIICSVPFGAGMVLVFLSIFGYLVDSYLLFAASALAANSVIRSLFGVAFPLFTTQMYHNLGVNWASTLVAFLALACAPLPILFYMYGHKIRVMTKFGREADELGQKMKMFAQMQQKPQV</sequence>
<dbReference type="PANTHER" id="PTHR23502:SF184">
    <property type="entry name" value="MAJOR FACILITATOR SUPERFAMILY (MFS) PROFILE DOMAIN-CONTAINING PROTEIN"/>
    <property type="match status" value="1"/>
</dbReference>
<reference evidence="8" key="1">
    <citation type="submission" date="2020-07" db="EMBL/GenBank/DDBJ databases">
        <title>Draft Genome Sequence of a Deep-Sea Yeast, Naganishia (Cryptococcus) liquefaciens strain N6.</title>
        <authorList>
            <person name="Han Y.W."/>
            <person name="Kajitani R."/>
            <person name="Morimoto H."/>
            <person name="Parhat M."/>
            <person name="Tsubouchi H."/>
            <person name="Bakenova O."/>
            <person name="Ogata M."/>
            <person name="Argunhan B."/>
            <person name="Aoki R."/>
            <person name="Kajiwara S."/>
            <person name="Itoh T."/>
            <person name="Iwasaki H."/>
        </authorList>
    </citation>
    <scope>NUCLEOTIDE SEQUENCE</scope>
    <source>
        <strain evidence="8">N6</strain>
    </source>
</reference>
<keyword evidence="2 6" id="KW-0812">Transmembrane</keyword>
<evidence type="ECO:0000313" key="9">
    <source>
        <dbReference type="Proteomes" id="UP000620104"/>
    </source>
</evidence>
<dbReference type="EMBL" id="BLZA01000002">
    <property type="protein sequence ID" value="GHJ83717.1"/>
    <property type="molecule type" value="Genomic_DNA"/>
</dbReference>
<feature type="transmembrane region" description="Helical" evidence="6">
    <location>
        <begin position="343"/>
        <end position="369"/>
    </location>
</feature>
<evidence type="ECO:0000256" key="5">
    <source>
        <dbReference type="SAM" id="MobiDB-lite"/>
    </source>
</evidence>
<keyword evidence="9" id="KW-1185">Reference proteome</keyword>
<evidence type="ECO:0000256" key="4">
    <source>
        <dbReference type="ARBA" id="ARBA00023136"/>
    </source>
</evidence>
<feature type="compositionally biased region" description="Polar residues" evidence="5">
    <location>
        <begin position="1"/>
        <end position="11"/>
    </location>
</feature>
<evidence type="ECO:0000259" key="7">
    <source>
        <dbReference type="PROSITE" id="PS50850"/>
    </source>
</evidence>
<feature type="transmembrane region" description="Helical" evidence="6">
    <location>
        <begin position="236"/>
        <end position="259"/>
    </location>
</feature>
<dbReference type="Gene3D" id="1.20.1250.20">
    <property type="entry name" value="MFS general substrate transporter like domains"/>
    <property type="match status" value="1"/>
</dbReference>
<dbReference type="InterPro" id="IPR036259">
    <property type="entry name" value="MFS_trans_sf"/>
</dbReference>
<accession>A0A8H3TMB1</accession>
<gene>
    <name evidence="8" type="ORF">NliqN6_0119</name>
</gene>
<dbReference type="PANTHER" id="PTHR23502">
    <property type="entry name" value="MAJOR FACILITATOR SUPERFAMILY"/>
    <property type="match status" value="1"/>
</dbReference>
<dbReference type="InterPro" id="IPR020846">
    <property type="entry name" value="MFS_dom"/>
</dbReference>
<name>A0A8H3TMB1_9TREE</name>
<dbReference type="SUPFAM" id="SSF103473">
    <property type="entry name" value="MFS general substrate transporter"/>
    <property type="match status" value="1"/>
</dbReference>
<keyword evidence="3 6" id="KW-1133">Transmembrane helix</keyword>
<feature type="transmembrane region" description="Helical" evidence="6">
    <location>
        <begin position="110"/>
        <end position="128"/>
    </location>
</feature>
<evidence type="ECO:0000313" key="8">
    <source>
        <dbReference type="EMBL" id="GHJ83717.1"/>
    </source>
</evidence>
<evidence type="ECO:0000256" key="2">
    <source>
        <dbReference type="ARBA" id="ARBA00022692"/>
    </source>
</evidence>
<dbReference type="FunFam" id="1.20.1250.20:FF:000011">
    <property type="entry name" value="MFS multidrug transporter, putative"/>
    <property type="match status" value="1"/>
</dbReference>
<dbReference type="AlphaFoldDB" id="A0A8H3TMB1"/>
<evidence type="ECO:0000256" key="1">
    <source>
        <dbReference type="ARBA" id="ARBA00004141"/>
    </source>
</evidence>
<feature type="transmembrane region" description="Helical" evidence="6">
    <location>
        <begin position="423"/>
        <end position="445"/>
    </location>
</feature>
<feature type="transmembrane region" description="Helical" evidence="6">
    <location>
        <begin position="381"/>
        <end position="402"/>
    </location>
</feature>
<dbReference type="InterPro" id="IPR011701">
    <property type="entry name" value="MFS"/>
</dbReference>
<feature type="transmembrane region" description="Helical" evidence="6">
    <location>
        <begin position="207"/>
        <end position="229"/>
    </location>
</feature>
<evidence type="ECO:0000256" key="3">
    <source>
        <dbReference type="ARBA" id="ARBA00022989"/>
    </source>
</evidence>
<comment type="subcellular location">
    <subcellularLocation>
        <location evidence="1">Membrane</location>
        <topology evidence="1">Multi-pass membrane protein</topology>
    </subcellularLocation>
</comment>
<comment type="caution">
    <text evidence="8">The sequence shown here is derived from an EMBL/GenBank/DDBJ whole genome shotgun (WGS) entry which is preliminary data.</text>
</comment>
<feature type="transmembrane region" description="Helical" evidence="6">
    <location>
        <begin position="148"/>
        <end position="167"/>
    </location>
</feature>
<proteinExistence type="predicted"/>
<feature type="transmembrane region" description="Helical" evidence="6">
    <location>
        <begin position="517"/>
        <end position="539"/>
    </location>
</feature>
<dbReference type="Proteomes" id="UP000620104">
    <property type="component" value="Unassembled WGS sequence"/>
</dbReference>
<feature type="region of interest" description="Disordered" evidence="5">
    <location>
        <begin position="1"/>
        <end position="57"/>
    </location>
</feature>
<feature type="domain" description="Major facilitator superfamily (MFS) profile" evidence="7">
    <location>
        <begin position="112"/>
        <end position="543"/>
    </location>
</feature>
<evidence type="ECO:0000256" key="6">
    <source>
        <dbReference type="SAM" id="Phobius"/>
    </source>
</evidence>
<feature type="transmembrane region" description="Helical" evidence="6">
    <location>
        <begin position="265"/>
        <end position="287"/>
    </location>
</feature>